<dbReference type="InterPro" id="IPR043168">
    <property type="entry name" value="DegV_C"/>
</dbReference>
<keyword evidence="3" id="KW-1185">Reference proteome</keyword>
<organism evidence="2 3">
    <name type="scientific">Candidatus Dehalogenimonas loeffleri</name>
    <dbReference type="NCBI Taxonomy" id="3127115"/>
    <lineage>
        <taxon>Bacteria</taxon>
        <taxon>Bacillati</taxon>
        <taxon>Chloroflexota</taxon>
        <taxon>Dehalococcoidia</taxon>
        <taxon>Dehalococcoidales</taxon>
        <taxon>Dehalococcoidaceae</taxon>
        <taxon>Dehalogenimonas</taxon>
    </lineage>
</organism>
<dbReference type="SUPFAM" id="SSF82549">
    <property type="entry name" value="DAK1/DegV-like"/>
    <property type="match status" value="1"/>
</dbReference>
<dbReference type="InterPro" id="IPR050270">
    <property type="entry name" value="DegV_domain_contain"/>
</dbReference>
<dbReference type="EMBL" id="CP146612">
    <property type="protein sequence ID" value="WWX24787.1"/>
    <property type="molecule type" value="Genomic_DNA"/>
</dbReference>
<reference evidence="2 3" key="1">
    <citation type="submission" date="2024-03" db="EMBL/GenBank/DDBJ databases">
        <title>A Dehalogenimonas Isolated from Estuarine Sediments Dihaloeliminates Chlorinated Alkanes.</title>
        <authorList>
            <person name="Yang Y."/>
            <person name="Wang H."/>
        </authorList>
    </citation>
    <scope>NUCLEOTIDE SEQUENCE [LARGE SCALE GENOMIC DNA]</scope>
    <source>
        <strain evidence="2 3">W</strain>
    </source>
</reference>
<dbReference type="NCBIfam" id="TIGR00762">
    <property type="entry name" value="DegV"/>
    <property type="match status" value="1"/>
</dbReference>
<dbReference type="RefSeq" id="WP_338736908.1">
    <property type="nucleotide sequence ID" value="NZ_CP146612.1"/>
</dbReference>
<dbReference type="Pfam" id="PF02645">
    <property type="entry name" value="DegV"/>
    <property type="match status" value="1"/>
</dbReference>
<evidence type="ECO:0000313" key="2">
    <source>
        <dbReference type="EMBL" id="WWX24787.1"/>
    </source>
</evidence>
<evidence type="ECO:0000313" key="3">
    <source>
        <dbReference type="Proteomes" id="UP001375370"/>
    </source>
</evidence>
<dbReference type="PROSITE" id="PS51482">
    <property type="entry name" value="DEGV"/>
    <property type="match status" value="1"/>
</dbReference>
<gene>
    <name evidence="2" type="ORF">V8247_05840</name>
</gene>
<dbReference type="Proteomes" id="UP001375370">
    <property type="component" value="Chromosome"/>
</dbReference>
<name>A0ABZ2J1M6_9CHLR</name>
<dbReference type="PANTHER" id="PTHR33434">
    <property type="entry name" value="DEGV DOMAIN-CONTAINING PROTEIN DR_1986-RELATED"/>
    <property type="match status" value="1"/>
</dbReference>
<accession>A0ABZ2J1M6</accession>
<dbReference type="Gene3D" id="3.30.1180.10">
    <property type="match status" value="1"/>
</dbReference>
<sequence>MRIVTDSGTDLGLSSEQLNELNISVAPLVVTLEGKSYREGLDITPEEFYPLLEASKQLPITSQPSVGAFAEVYKSVAANDPDILSIHMSSGLSGTLNSAQAAAKLVPEANITHIDTKTLSAAAGWQVKAAAAAAKAGWAKDQILALLKRISDASDSIYTLKELKYLIHGGRISHLTGTIASLLDIKPMIGVEKKGGTYIQLGRVRTFNKAMEGLVDLIARQHPEGSALRIQVLHAFNPEGASKLHDLIDARFKCTWLPGGPMSLVLGAHTGPSMVGIAFAPEGVFAEIP</sequence>
<protein>
    <submittedName>
        <fullName evidence="2">DegV family protein</fullName>
    </submittedName>
</protein>
<proteinExistence type="predicted"/>
<dbReference type="PANTHER" id="PTHR33434:SF2">
    <property type="entry name" value="FATTY ACID-BINDING PROTEIN TM_1468"/>
    <property type="match status" value="1"/>
</dbReference>
<keyword evidence="1" id="KW-0446">Lipid-binding</keyword>
<evidence type="ECO:0000256" key="1">
    <source>
        <dbReference type="ARBA" id="ARBA00023121"/>
    </source>
</evidence>
<dbReference type="InterPro" id="IPR003797">
    <property type="entry name" value="DegV"/>
</dbReference>
<dbReference type="Gene3D" id="3.40.50.10170">
    <property type="match status" value="1"/>
</dbReference>